<gene>
    <name evidence="1" type="ORF">QUV96_02370</name>
</gene>
<dbReference type="EMBL" id="JAUDCG010000007">
    <property type="protein sequence ID" value="MDM8156481.1"/>
    <property type="molecule type" value="Genomic_DNA"/>
</dbReference>
<evidence type="ECO:0000313" key="1">
    <source>
        <dbReference type="EMBL" id="MDM8156481.1"/>
    </source>
</evidence>
<reference evidence="1 2" key="3">
    <citation type="submission" date="2023-06" db="EMBL/GenBank/DDBJ databases">
        <authorList>
            <person name="Zeman M."/>
            <person name="Kubasova T."/>
            <person name="Jahodarova E."/>
            <person name="Nykrynova M."/>
            <person name="Rychlik I."/>
        </authorList>
    </citation>
    <scope>NUCLEOTIDE SEQUENCE [LARGE SCALE GENOMIC DNA]</scope>
    <source>
        <strain evidence="1 2">ET39</strain>
    </source>
</reference>
<organism evidence="1 2">
    <name type="scientific">Amedibacillus dolichus</name>
    <dbReference type="NCBI Taxonomy" id="31971"/>
    <lineage>
        <taxon>Bacteria</taxon>
        <taxon>Bacillati</taxon>
        <taxon>Bacillota</taxon>
        <taxon>Erysipelotrichia</taxon>
        <taxon>Erysipelotrichales</taxon>
        <taxon>Erysipelotrichaceae</taxon>
        <taxon>Amedibacillus</taxon>
    </lineage>
</organism>
<reference evidence="2" key="1">
    <citation type="submission" date="2023-06" db="EMBL/GenBank/DDBJ databases">
        <title>Identification and characterization of horizontal gene transfer across gut microbiota members of farm animals based on homology search.</title>
        <authorList>
            <person name="Zeman M."/>
            <person name="Kubasova T."/>
            <person name="Jahodarova E."/>
            <person name="Nykrynova M."/>
            <person name="Rychlik I."/>
        </authorList>
    </citation>
    <scope>NUCLEOTIDE SEQUENCE [LARGE SCALE GENOMIC DNA]</scope>
    <source>
        <strain evidence="2">ET39</strain>
    </source>
</reference>
<dbReference type="Proteomes" id="UP001529340">
    <property type="component" value="Unassembled WGS sequence"/>
</dbReference>
<accession>A0ABT7UA21</accession>
<keyword evidence="2" id="KW-1185">Reference proteome</keyword>
<evidence type="ECO:0000313" key="2">
    <source>
        <dbReference type="Proteomes" id="UP001529340"/>
    </source>
</evidence>
<proteinExistence type="predicted"/>
<name>A0ABT7UA21_9FIRM</name>
<comment type="caution">
    <text evidence="1">The sequence shown here is derived from an EMBL/GenBank/DDBJ whole genome shotgun (WGS) entry which is preliminary data.</text>
</comment>
<sequence length="67" mass="7910">MKYSIRLKEGWIGYYNRFTSVYGVTTHAKERIRCPYELAAVISAQLRQRGLEVRLQAELNSERGERF</sequence>
<dbReference type="RefSeq" id="WP_289606953.1">
    <property type="nucleotide sequence ID" value="NZ_JAUDCG010000007.1"/>
</dbReference>
<reference evidence="1 2" key="2">
    <citation type="submission" date="2023-06" db="EMBL/GenBank/DDBJ databases">
        <title>Identification and characterization of horizontal gene transfer across gut microbiota members of farm animals based on homology search.</title>
        <authorList>
            <person name="Schwarzerova J."/>
            <person name="Nykrynova M."/>
            <person name="Jureckova K."/>
            <person name="Cejkova D."/>
            <person name="Rychlik I."/>
        </authorList>
    </citation>
    <scope>NUCLEOTIDE SEQUENCE [LARGE SCALE GENOMIC DNA]</scope>
    <source>
        <strain evidence="1 2">ET39</strain>
    </source>
</reference>
<protein>
    <submittedName>
        <fullName evidence="1">Uncharacterized protein</fullName>
    </submittedName>
</protein>